<dbReference type="PANTHER" id="PTHR47959">
    <property type="entry name" value="ATP-DEPENDENT RNA HELICASE RHLE-RELATED"/>
    <property type="match status" value="1"/>
</dbReference>
<dbReference type="InterPro" id="IPR014001">
    <property type="entry name" value="Helicase_ATP-bd"/>
</dbReference>
<dbReference type="InterPro" id="IPR011545">
    <property type="entry name" value="DEAD/DEAH_box_helicase_dom"/>
</dbReference>
<name>Q2L0Z2_BORA1</name>
<dbReference type="InterPro" id="IPR044742">
    <property type="entry name" value="DEAD/DEAH_RhlB"/>
</dbReference>
<keyword evidence="17" id="KW-1185">Reference proteome</keyword>
<dbReference type="CDD" id="cd00268">
    <property type="entry name" value="DEADc"/>
    <property type="match status" value="1"/>
</dbReference>
<evidence type="ECO:0000256" key="10">
    <source>
        <dbReference type="PROSITE-ProRule" id="PRU00552"/>
    </source>
</evidence>
<dbReference type="GO" id="GO:0009266">
    <property type="term" value="P:response to temperature stimulus"/>
    <property type="evidence" value="ECO:0007669"/>
    <property type="project" value="UniProtKB-ARBA"/>
</dbReference>
<evidence type="ECO:0000256" key="4">
    <source>
        <dbReference type="ARBA" id="ARBA00022801"/>
    </source>
</evidence>
<accession>Q2L0Z2</accession>
<dbReference type="GO" id="GO:0042255">
    <property type="term" value="P:ribosome assembly"/>
    <property type="evidence" value="ECO:0007669"/>
    <property type="project" value="UniProtKB-ARBA"/>
</dbReference>
<evidence type="ECO:0000313" key="16">
    <source>
        <dbReference type="EMBL" id="CAJ47777.1"/>
    </source>
</evidence>
<organism evidence="16 17">
    <name type="scientific">Bordetella avium (strain 197N)</name>
    <dbReference type="NCBI Taxonomy" id="360910"/>
    <lineage>
        <taxon>Bacteria</taxon>
        <taxon>Pseudomonadati</taxon>
        <taxon>Pseudomonadota</taxon>
        <taxon>Betaproteobacteria</taxon>
        <taxon>Burkholderiales</taxon>
        <taxon>Alcaligenaceae</taxon>
        <taxon>Bordetella</taxon>
    </lineage>
</organism>
<dbReference type="SMART" id="SM00490">
    <property type="entry name" value="HELICc"/>
    <property type="match status" value="1"/>
</dbReference>
<keyword evidence="3 11" id="KW-0547">Nucleotide-binding</keyword>
<dbReference type="PROSITE" id="PS51194">
    <property type="entry name" value="HELICASE_CTER"/>
    <property type="match status" value="1"/>
</dbReference>
<evidence type="ECO:0000259" key="15">
    <source>
        <dbReference type="PROSITE" id="PS51195"/>
    </source>
</evidence>
<evidence type="ECO:0000256" key="6">
    <source>
        <dbReference type="ARBA" id="ARBA00022840"/>
    </source>
</evidence>
<protein>
    <recommendedName>
        <fullName evidence="9">DEAD-box ATP-dependent RNA helicase RhpA</fullName>
        <ecNumber evidence="1">3.6.4.13</ecNumber>
    </recommendedName>
</protein>
<dbReference type="GO" id="GO:0005829">
    <property type="term" value="C:cytosol"/>
    <property type="evidence" value="ECO:0007669"/>
    <property type="project" value="TreeGrafter"/>
</dbReference>
<dbReference type="CDD" id="cd18787">
    <property type="entry name" value="SF2_C_DEAD"/>
    <property type="match status" value="1"/>
</dbReference>
<evidence type="ECO:0000256" key="1">
    <source>
        <dbReference type="ARBA" id="ARBA00012552"/>
    </source>
</evidence>
<evidence type="ECO:0000256" key="5">
    <source>
        <dbReference type="ARBA" id="ARBA00022806"/>
    </source>
</evidence>
<keyword evidence="5 11" id="KW-0347">Helicase</keyword>
<dbReference type="HOGENOM" id="CLU_003041_28_3_4"/>
<reference evidence="16 17" key="1">
    <citation type="journal article" date="2006" name="J. Bacteriol.">
        <title>Comparison of the genome sequence of the poultry pathogen Bordetella avium with those of B. bronchiseptica, B. pertussis, and B. parapertussis reveals extensive diversity in surface structures associated with host interaction.</title>
        <authorList>
            <person name="Sebaihia M."/>
            <person name="Preston A."/>
            <person name="Maskell D.J."/>
            <person name="Kuzmiak H."/>
            <person name="Connell T.D."/>
            <person name="King N.D."/>
            <person name="Orndorff P.E."/>
            <person name="Miyamoto D.M."/>
            <person name="Thomson N.R."/>
            <person name="Harris D."/>
            <person name="Goble A."/>
            <person name="Lord A."/>
            <person name="Murphy L."/>
            <person name="Quail M.A."/>
            <person name="Rutter S."/>
            <person name="Squares R."/>
            <person name="Squares S."/>
            <person name="Woodward J."/>
            <person name="Parkhill J."/>
            <person name="Temple L.M."/>
        </authorList>
    </citation>
    <scope>NUCLEOTIDE SEQUENCE [LARGE SCALE GENOMIC DNA]</scope>
    <source>
        <strain evidence="16 17">197N</strain>
    </source>
</reference>
<comment type="catalytic activity">
    <reaction evidence="8">
        <text>ATP + H2O = ADP + phosphate + H(+)</text>
        <dbReference type="Rhea" id="RHEA:13065"/>
        <dbReference type="ChEBI" id="CHEBI:15377"/>
        <dbReference type="ChEBI" id="CHEBI:15378"/>
        <dbReference type="ChEBI" id="CHEBI:30616"/>
        <dbReference type="ChEBI" id="CHEBI:43474"/>
        <dbReference type="ChEBI" id="CHEBI:456216"/>
        <dbReference type="EC" id="3.6.4.13"/>
    </reaction>
</comment>
<gene>
    <name evidence="16" type="primary">rhlE</name>
    <name evidence="16" type="ordered locus">BAV0171</name>
</gene>
<dbReference type="InterPro" id="IPR014014">
    <property type="entry name" value="RNA_helicase_DEAD_Q_motif"/>
</dbReference>
<evidence type="ECO:0000259" key="14">
    <source>
        <dbReference type="PROSITE" id="PS51194"/>
    </source>
</evidence>
<dbReference type="Pfam" id="PF00270">
    <property type="entry name" value="DEAD"/>
    <property type="match status" value="1"/>
</dbReference>
<feature type="short sequence motif" description="Q motif" evidence="10">
    <location>
        <begin position="1"/>
        <end position="29"/>
    </location>
</feature>
<dbReference type="Pfam" id="PF00271">
    <property type="entry name" value="Helicase_C"/>
    <property type="match status" value="1"/>
</dbReference>
<keyword evidence="2" id="KW-0963">Cytoplasm</keyword>
<dbReference type="GO" id="GO:0016787">
    <property type="term" value="F:hydrolase activity"/>
    <property type="evidence" value="ECO:0007669"/>
    <property type="project" value="UniProtKB-KW"/>
</dbReference>
<evidence type="ECO:0000256" key="3">
    <source>
        <dbReference type="ARBA" id="ARBA00022741"/>
    </source>
</evidence>
<dbReference type="InterPro" id="IPR001650">
    <property type="entry name" value="Helicase_C-like"/>
</dbReference>
<proteinExistence type="inferred from homology"/>
<dbReference type="GO" id="GO:0003724">
    <property type="term" value="F:RNA helicase activity"/>
    <property type="evidence" value="ECO:0007669"/>
    <property type="project" value="UniProtKB-EC"/>
</dbReference>
<dbReference type="PROSITE" id="PS51195">
    <property type="entry name" value="Q_MOTIF"/>
    <property type="match status" value="1"/>
</dbReference>
<feature type="domain" description="Helicase C-terminal" evidence="14">
    <location>
        <begin position="235"/>
        <end position="380"/>
    </location>
</feature>
<dbReference type="RefSeq" id="WP_012415875.1">
    <property type="nucleotide sequence ID" value="NC_010645.1"/>
</dbReference>
<dbReference type="PANTHER" id="PTHR47959:SF17">
    <property type="entry name" value="ATP-DEPENDENT RNA HELICASE DEAD BOX FAMILY"/>
    <property type="match status" value="1"/>
</dbReference>
<dbReference type="EC" id="3.6.4.13" evidence="1"/>
<dbReference type="InterPro" id="IPR027417">
    <property type="entry name" value="P-loop_NTPase"/>
</dbReference>
<evidence type="ECO:0000256" key="12">
    <source>
        <dbReference type="SAM" id="MobiDB-lite"/>
    </source>
</evidence>
<dbReference type="SMART" id="SM00487">
    <property type="entry name" value="DEXDc"/>
    <property type="match status" value="1"/>
</dbReference>
<evidence type="ECO:0000256" key="8">
    <source>
        <dbReference type="ARBA" id="ARBA00047984"/>
    </source>
</evidence>
<dbReference type="KEGG" id="bav:BAV0171"/>
<feature type="domain" description="DEAD-box RNA helicase Q" evidence="15">
    <location>
        <begin position="1"/>
        <end position="29"/>
    </location>
</feature>
<dbReference type="PROSITE" id="PS00039">
    <property type="entry name" value="DEAD_ATP_HELICASE"/>
    <property type="match status" value="1"/>
</dbReference>
<dbReference type="PROSITE" id="PS51192">
    <property type="entry name" value="HELICASE_ATP_BIND_1"/>
    <property type="match status" value="1"/>
</dbReference>
<evidence type="ECO:0000256" key="2">
    <source>
        <dbReference type="ARBA" id="ARBA00022490"/>
    </source>
</evidence>
<dbReference type="InterPro" id="IPR050079">
    <property type="entry name" value="DEAD_box_RNA_helicase"/>
</dbReference>
<dbReference type="STRING" id="360910.BAV0171"/>
<dbReference type="Gene3D" id="3.40.50.300">
    <property type="entry name" value="P-loop containing nucleotide triphosphate hydrolases"/>
    <property type="match status" value="2"/>
</dbReference>
<evidence type="ECO:0000313" key="17">
    <source>
        <dbReference type="Proteomes" id="UP000001977"/>
    </source>
</evidence>
<comment type="similarity">
    <text evidence="7 11">Belongs to the DEAD box helicase family.</text>
</comment>
<evidence type="ECO:0000256" key="9">
    <source>
        <dbReference type="ARBA" id="ARBA00074363"/>
    </source>
</evidence>
<keyword evidence="6 11" id="KW-0067">ATP-binding</keyword>
<sequence>MSFADLGLSPTILSAIEATGFSEPTPVQAAAIPRAMAGADLMVSSQTGSGKTAAFMLPALNRVAGQSPNKGVGVQILVLTPTRELALQVADATATYGANLPGLRTTTVVGGVPYGAQLKALSRRVDVLVATPGRLIDHLKAGRVKLNTVHTLVLDEADRMLDMGFIEDIETIIERLPQSRQTLLFSATLDGSVARLAEKMMREPERIEIAGHRDKHANITQSLLYADDASHKMRLLDHLLRDTRLDQAIVFTATKRGADDLADRLSEQGFSAAALHGDMNQRQRTRTLTQLQRGQVRVLVATDVAARGIDVQGISHAVNFDLPLQAEDYVHRIGRTGRAGRDGLAYTLAVHSERHKVRRIEHYIGQTITPETIAGLEPQRSPRPSSGGPRGNGGKRPDGRRFGGDRPQRSFGDRPQGDRPPRDFGDRPQRSFGDRPQGDRPQRDFGDRPQRSFGDRPQRSFGDRPQRDFGDRPQRSFGDRPQRDFGDRPQRSFGDRPQRDFGDRPQRSFGDRPQRDFGDRPQRSFGDRPQRDFGDRPQRSFGDRPQGDRPQRDFGDRPQRSFGDRPQRSFGDRPQRAAPGKRFSKPAGDRRG</sequence>
<evidence type="ECO:0000256" key="11">
    <source>
        <dbReference type="RuleBase" id="RU000492"/>
    </source>
</evidence>
<keyword evidence="4 11" id="KW-0378">Hydrolase</keyword>
<dbReference type="AlphaFoldDB" id="Q2L0Z2"/>
<feature type="region of interest" description="Disordered" evidence="12">
    <location>
        <begin position="369"/>
        <end position="592"/>
    </location>
</feature>
<feature type="compositionally biased region" description="Basic and acidic residues" evidence="12">
    <location>
        <begin position="395"/>
        <end position="575"/>
    </location>
</feature>
<dbReference type="FunFam" id="3.40.50.300:FF:000108">
    <property type="entry name" value="ATP-dependent RNA helicase RhlE"/>
    <property type="match status" value="1"/>
</dbReference>
<feature type="domain" description="Helicase ATP-binding" evidence="13">
    <location>
        <begin position="32"/>
        <end position="207"/>
    </location>
</feature>
<dbReference type="GO" id="GO:0003676">
    <property type="term" value="F:nucleic acid binding"/>
    <property type="evidence" value="ECO:0007669"/>
    <property type="project" value="InterPro"/>
</dbReference>
<dbReference type="SUPFAM" id="SSF52540">
    <property type="entry name" value="P-loop containing nucleoside triphosphate hydrolases"/>
    <property type="match status" value="1"/>
</dbReference>
<dbReference type="Proteomes" id="UP000001977">
    <property type="component" value="Chromosome"/>
</dbReference>
<feature type="compositionally biased region" description="Low complexity" evidence="12">
    <location>
        <begin position="378"/>
        <end position="387"/>
    </location>
</feature>
<evidence type="ECO:0000259" key="13">
    <source>
        <dbReference type="PROSITE" id="PS51192"/>
    </source>
</evidence>
<dbReference type="eggNOG" id="COG0513">
    <property type="taxonomic scope" value="Bacteria"/>
</dbReference>
<dbReference type="EMBL" id="AM167904">
    <property type="protein sequence ID" value="CAJ47777.1"/>
    <property type="molecule type" value="Genomic_DNA"/>
</dbReference>
<dbReference type="InterPro" id="IPR000629">
    <property type="entry name" value="RNA-helicase_DEAD-box_CS"/>
</dbReference>
<evidence type="ECO:0000256" key="7">
    <source>
        <dbReference type="ARBA" id="ARBA00038437"/>
    </source>
</evidence>
<dbReference type="GO" id="GO:0005524">
    <property type="term" value="F:ATP binding"/>
    <property type="evidence" value="ECO:0007669"/>
    <property type="project" value="UniProtKB-KW"/>
</dbReference>